<name>A0ABW6KCI6_9BACI</name>
<dbReference type="PANTHER" id="PTHR11614">
    <property type="entry name" value="PHOSPHOLIPASE-RELATED"/>
    <property type="match status" value="1"/>
</dbReference>
<dbReference type="GO" id="GO:0016787">
    <property type="term" value="F:hydrolase activity"/>
    <property type="evidence" value="ECO:0007669"/>
    <property type="project" value="UniProtKB-KW"/>
</dbReference>
<dbReference type="SUPFAM" id="SSF53474">
    <property type="entry name" value="alpha/beta-Hydrolases"/>
    <property type="match status" value="1"/>
</dbReference>
<accession>A0ABW6KCI6</accession>
<keyword evidence="2" id="KW-0378">Hydrolase</keyword>
<dbReference type="InterPro" id="IPR022742">
    <property type="entry name" value="Hydrolase_4"/>
</dbReference>
<organism evidence="2 3">
    <name type="scientific">Cytobacillus spartinae</name>
    <dbReference type="NCBI Taxonomy" id="3299023"/>
    <lineage>
        <taxon>Bacteria</taxon>
        <taxon>Bacillati</taxon>
        <taxon>Bacillota</taxon>
        <taxon>Bacilli</taxon>
        <taxon>Bacillales</taxon>
        <taxon>Bacillaceae</taxon>
        <taxon>Cytobacillus</taxon>
    </lineage>
</organism>
<dbReference type="Proteomes" id="UP001601059">
    <property type="component" value="Unassembled WGS sequence"/>
</dbReference>
<reference evidence="2 3" key="1">
    <citation type="submission" date="2024-08" db="EMBL/GenBank/DDBJ databases">
        <title>Two novel Cytobacillus novel species.</title>
        <authorList>
            <person name="Liu G."/>
        </authorList>
    </citation>
    <scope>NUCLEOTIDE SEQUENCE [LARGE SCALE GENOMIC DNA]</scope>
    <source>
        <strain evidence="2 3">FJAT-54145</strain>
    </source>
</reference>
<dbReference type="InterPro" id="IPR051044">
    <property type="entry name" value="MAG_DAG_Lipase"/>
</dbReference>
<sequence>MIDLDFTYLATDGEKIHAKKWIGEPTVKPKVIVQIAHGMAEHIERYDAFAKYLLSKQIFVYGNDHRGHGRTGQERNRPGYFADKEGFHFVVEDMSNLTDIIEKDYPEVPVILFGHSMGSFLARRYIQLYGERIAGVILSGTGGDPGILGKIGRVIASREIKKHGRETPSPLLNKLTFGSNNKSFRPNRTEFDWLTRDTIEVDKYMEDPLCGGVFTAGFFRDLFDGLELINRKDNIRRIPKELPIFLLSGAKDPIGNHTKGVLSTYHAFKEAGLKDVTYKFYEEGRHEMLNETNREEVYEDIVAWIIQHLCK</sequence>
<keyword evidence="3" id="KW-1185">Reference proteome</keyword>
<dbReference type="Pfam" id="PF12146">
    <property type="entry name" value="Hydrolase_4"/>
    <property type="match status" value="1"/>
</dbReference>
<evidence type="ECO:0000313" key="3">
    <source>
        <dbReference type="Proteomes" id="UP001601059"/>
    </source>
</evidence>
<proteinExistence type="predicted"/>
<dbReference type="RefSeq" id="WP_389359962.1">
    <property type="nucleotide sequence ID" value="NZ_JBIACK010000003.1"/>
</dbReference>
<protein>
    <submittedName>
        <fullName evidence="2">Alpha/beta hydrolase</fullName>
    </submittedName>
</protein>
<comment type="caution">
    <text evidence="2">The sequence shown here is derived from an EMBL/GenBank/DDBJ whole genome shotgun (WGS) entry which is preliminary data.</text>
</comment>
<evidence type="ECO:0000313" key="2">
    <source>
        <dbReference type="EMBL" id="MFE8700608.1"/>
    </source>
</evidence>
<evidence type="ECO:0000259" key="1">
    <source>
        <dbReference type="Pfam" id="PF12146"/>
    </source>
</evidence>
<feature type="domain" description="Serine aminopeptidase S33" evidence="1">
    <location>
        <begin position="28"/>
        <end position="293"/>
    </location>
</feature>
<dbReference type="EMBL" id="JBIACK010000003">
    <property type="protein sequence ID" value="MFE8700608.1"/>
    <property type="molecule type" value="Genomic_DNA"/>
</dbReference>
<gene>
    <name evidence="2" type="ORF">ACFYKX_08290</name>
</gene>
<dbReference type="Gene3D" id="3.40.50.1820">
    <property type="entry name" value="alpha/beta hydrolase"/>
    <property type="match status" value="1"/>
</dbReference>
<dbReference type="InterPro" id="IPR029058">
    <property type="entry name" value="AB_hydrolase_fold"/>
</dbReference>